<gene>
    <name evidence="2" type="ORF">PQO03_12625</name>
</gene>
<dbReference type="PANTHER" id="PTHR30093">
    <property type="entry name" value="GENERAL SECRETION PATHWAY PROTEIN G"/>
    <property type="match status" value="1"/>
</dbReference>
<organism evidence="2 3">
    <name type="scientific">Lentisphaera profundi</name>
    <dbReference type="NCBI Taxonomy" id="1658616"/>
    <lineage>
        <taxon>Bacteria</taxon>
        <taxon>Pseudomonadati</taxon>
        <taxon>Lentisphaerota</taxon>
        <taxon>Lentisphaeria</taxon>
        <taxon>Lentisphaerales</taxon>
        <taxon>Lentisphaeraceae</taxon>
        <taxon>Lentisphaera</taxon>
    </lineage>
</organism>
<protein>
    <submittedName>
        <fullName evidence="2">Type II secretion system protein</fullName>
    </submittedName>
</protein>
<accession>A0ABY7W0M9</accession>
<dbReference type="PANTHER" id="PTHR30093:SF2">
    <property type="entry name" value="TYPE II SECRETION SYSTEM PROTEIN H"/>
    <property type="match status" value="1"/>
</dbReference>
<evidence type="ECO:0000256" key="1">
    <source>
        <dbReference type="SAM" id="Phobius"/>
    </source>
</evidence>
<keyword evidence="3" id="KW-1185">Reference proteome</keyword>
<proteinExistence type="predicted"/>
<keyword evidence="1" id="KW-0472">Membrane</keyword>
<name>A0ABY7W0M9_9BACT</name>
<dbReference type="SUPFAM" id="SSF54523">
    <property type="entry name" value="Pili subunits"/>
    <property type="match status" value="1"/>
</dbReference>
<keyword evidence="1" id="KW-0812">Transmembrane</keyword>
<dbReference type="EMBL" id="CP117812">
    <property type="protein sequence ID" value="WDE98682.1"/>
    <property type="molecule type" value="Genomic_DNA"/>
</dbReference>
<evidence type="ECO:0000313" key="2">
    <source>
        <dbReference type="EMBL" id="WDE98682.1"/>
    </source>
</evidence>
<sequence length="217" mass="24582">MKKFKFSLIELLVVVAIIGILASLLLPILGKARKKSQSAVCKSNTRQLGTAMFLYQDDADGYFVHYQGMHSGWHSWKWQLAQYVDDASTSQWWDHKYTDIFACPEYSDQQNSRQGIAYSSIELGGAPFYGTLRPRKLTEISRPTDTLMLGDSTTSYTYVDNMLLPPYNPWGADNVSLGRHEYKSNIQWVDGHVSSETQLSLLGGQGGDQTYYWLAEK</sequence>
<dbReference type="RefSeq" id="WP_274153551.1">
    <property type="nucleotide sequence ID" value="NZ_CP117812.1"/>
</dbReference>
<dbReference type="InterPro" id="IPR045584">
    <property type="entry name" value="Pilin-like"/>
</dbReference>
<dbReference type="Gene3D" id="3.30.700.10">
    <property type="entry name" value="Glycoprotein, Type 4 Pilin"/>
    <property type="match status" value="1"/>
</dbReference>
<dbReference type="NCBIfam" id="TIGR02532">
    <property type="entry name" value="IV_pilin_GFxxxE"/>
    <property type="match status" value="1"/>
</dbReference>
<reference evidence="2 3" key="1">
    <citation type="submission" date="2023-02" db="EMBL/GenBank/DDBJ databases">
        <title>Genome sequence of Lentisphaera profundi SAORIC-696.</title>
        <authorList>
            <person name="Kim e."/>
            <person name="Cho J.-C."/>
            <person name="Choi A."/>
            <person name="Kang I."/>
        </authorList>
    </citation>
    <scope>NUCLEOTIDE SEQUENCE [LARGE SCALE GENOMIC DNA]</scope>
    <source>
        <strain evidence="2 3">SAORIC-696</strain>
    </source>
</reference>
<keyword evidence="1" id="KW-1133">Transmembrane helix</keyword>
<evidence type="ECO:0000313" key="3">
    <source>
        <dbReference type="Proteomes" id="UP001214250"/>
    </source>
</evidence>
<dbReference type="Proteomes" id="UP001214250">
    <property type="component" value="Chromosome 2"/>
</dbReference>
<feature type="transmembrane region" description="Helical" evidence="1">
    <location>
        <begin position="6"/>
        <end position="29"/>
    </location>
</feature>
<dbReference type="InterPro" id="IPR012902">
    <property type="entry name" value="N_methyl_site"/>
</dbReference>